<dbReference type="EMBL" id="DS985242">
    <property type="protein sequence ID" value="EDV28149.1"/>
    <property type="molecule type" value="Genomic_DNA"/>
</dbReference>
<dbReference type="InParanoid" id="B3RP92"/>
<sequence>MTETEEKEIMLEDLFSKCDRDHDGLISLEECQHLCEMLDVNQQWPQLEDRLLFSTADQQITYEQFQDAFVSVLMHKYFHNDDQSVTCSTCSEFSSTDSISALTRRHSLCPSVYLRGSSSRVSISSTQTNFESDDDNDSEILIYSDDNITKIQAHDVLRGVWLQIKSDESQCLELNEFRDVCQRFGMKDINENFRILFEELDSNHDGLLSFQEFLSGLDAIQLV</sequence>
<proteinExistence type="predicted"/>
<evidence type="ECO:0000313" key="3">
    <source>
        <dbReference type="EMBL" id="EDV28149.1"/>
    </source>
</evidence>
<dbReference type="SMART" id="SM00054">
    <property type="entry name" value="EFh"/>
    <property type="match status" value="2"/>
</dbReference>
<dbReference type="PROSITE" id="PS00018">
    <property type="entry name" value="EF_HAND_1"/>
    <property type="match status" value="1"/>
</dbReference>
<dbReference type="InterPro" id="IPR002048">
    <property type="entry name" value="EF_hand_dom"/>
</dbReference>
<dbReference type="GO" id="GO:0005509">
    <property type="term" value="F:calcium ion binding"/>
    <property type="evidence" value="ECO:0007669"/>
    <property type="project" value="InterPro"/>
</dbReference>
<evidence type="ECO:0000259" key="2">
    <source>
        <dbReference type="PROSITE" id="PS50222"/>
    </source>
</evidence>
<keyword evidence="4" id="KW-1185">Reference proteome</keyword>
<evidence type="ECO:0000313" key="4">
    <source>
        <dbReference type="Proteomes" id="UP000009022"/>
    </source>
</evidence>
<protein>
    <recommendedName>
        <fullName evidence="2">EF-hand domain-containing protein</fullName>
    </recommendedName>
</protein>
<dbReference type="SUPFAM" id="SSF47473">
    <property type="entry name" value="EF-hand"/>
    <property type="match status" value="1"/>
</dbReference>
<dbReference type="Pfam" id="PF13202">
    <property type="entry name" value="EF-hand_5"/>
    <property type="match status" value="1"/>
</dbReference>
<dbReference type="Pfam" id="PF13499">
    <property type="entry name" value="EF-hand_7"/>
    <property type="match status" value="1"/>
</dbReference>
<name>B3RP92_TRIAD</name>
<dbReference type="PhylomeDB" id="B3RP92"/>
<dbReference type="RefSeq" id="XP_002109983.1">
    <property type="nucleotide sequence ID" value="XM_002109947.1"/>
</dbReference>
<dbReference type="STRING" id="10228.B3RP92"/>
<dbReference type="OrthoDB" id="5799458at2759"/>
<feature type="domain" description="EF-hand" evidence="2">
    <location>
        <begin position="6"/>
        <end position="41"/>
    </location>
</feature>
<dbReference type="CTD" id="6750644"/>
<organism evidence="3 4">
    <name type="scientific">Trichoplax adhaerens</name>
    <name type="common">Trichoplax reptans</name>
    <dbReference type="NCBI Taxonomy" id="10228"/>
    <lineage>
        <taxon>Eukaryota</taxon>
        <taxon>Metazoa</taxon>
        <taxon>Placozoa</taxon>
        <taxon>Uniplacotomia</taxon>
        <taxon>Trichoplacea</taxon>
        <taxon>Trichoplacidae</taxon>
        <taxon>Trichoplax</taxon>
    </lineage>
</organism>
<dbReference type="InterPro" id="IPR011992">
    <property type="entry name" value="EF-hand-dom_pair"/>
</dbReference>
<keyword evidence="1" id="KW-0106">Calcium</keyword>
<evidence type="ECO:0000256" key="1">
    <source>
        <dbReference type="ARBA" id="ARBA00022837"/>
    </source>
</evidence>
<dbReference type="Gene3D" id="1.10.238.10">
    <property type="entry name" value="EF-hand"/>
    <property type="match status" value="2"/>
</dbReference>
<gene>
    <name evidence="3" type="ORF">TRIADDRAFT_63658</name>
</gene>
<reference evidence="3 4" key="1">
    <citation type="journal article" date="2008" name="Nature">
        <title>The Trichoplax genome and the nature of placozoans.</title>
        <authorList>
            <person name="Srivastava M."/>
            <person name="Begovic E."/>
            <person name="Chapman J."/>
            <person name="Putnam N.H."/>
            <person name="Hellsten U."/>
            <person name="Kawashima T."/>
            <person name="Kuo A."/>
            <person name="Mitros T."/>
            <person name="Salamov A."/>
            <person name="Carpenter M.L."/>
            <person name="Signorovitch A.Y."/>
            <person name="Moreno M.A."/>
            <person name="Kamm K."/>
            <person name="Grimwood J."/>
            <person name="Schmutz J."/>
            <person name="Shapiro H."/>
            <person name="Grigoriev I.V."/>
            <person name="Buss L.W."/>
            <person name="Schierwater B."/>
            <person name="Dellaporta S.L."/>
            <person name="Rokhsar D.S."/>
        </authorList>
    </citation>
    <scope>NUCLEOTIDE SEQUENCE [LARGE SCALE GENOMIC DNA]</scope>
    <source>
        <strain evidence="3 4">Grell-BS-1999</strain>
    </source>
</reference>
<feature type="domain" description="EF-hand" evidence="2">
    <location>
        <begin position="188"/>
        <end position="223"/>
    </location>
</feature>
<dbReference type="KEGG" id="tad:TRIADDRAFT_63658"/>
<dbReference type="Proteomes" id="UP000009022">
    <property type="component" value="Unassembled WGS sequence"/>
</dbReference>
<dbReference type="PROSITE" id="PS50222">
    <property type="entry name" value="EF_HAND_2"/>
    <property type="match status" value="2"/>
</dbReference>
<dbReference type="GeneID" id="6750644"/>
<dbReference type="InterPro" id="IPR018247">
    <property type="entry name" value="EF_Hand_1_Ca_BS"/>
</dbReference>
<dbReference type="HOGENOM" id="CLU_1241539_0_0_1"/>
<accession>B3RP92</accession>
<dbReference type="AlphaFoldDB" id="B3RP92"/>